<dbReference type="Proteomes" id="UP001176117">
    <property type="component" value="Unassembled WGS sequence"/>
</dbReference>
<sequence>MRKIYEYLSIEEKKEAVRRLKQDLIKLEQEISKNKSSFSSFICEVLYSTRDKWKLEIEELEREIRNKM</sequence>
<keyword evidence="1" id="KW-0175">Coiled coil</keyword>
<dbReference type="KEGG" id="agn:AFK25_12885"/>
<dbReference type="EMBL" id="JAMOGB010000007">
    <property type="protein sequence ID" value="MDO0877896.1"/>
    <property type="molecule type" value="Genomic_DNA"/>
</dbReference>
<accession>A0AAW7TIZ6</accession>
<name>A0AAW7TIZ6_9BACL</name>
<evidence type="ECO:0000313" key="3">
    <source>
        <dbReference type="Proteomes" id="UP001176117"/>
    </source>
</evidence>
<keyword evidence="3" id="KW-1185">Reference proteome</keyword>
<evidence type="ECO:0000313" key="2">
    <source>
        <dbReference type="EMBL" id="MDO0877896.1"/>
    </source>
</evidence>
<gene>
    <name evidence="2" type="ORF">NBU54_09500</name>
</gene>
<dbReference type="RefSeq" id="WP_019417451.1">
    <property type="nucleotide sequence ID" value="NZ_CP012152.1"/>
</dbReference>
<feature type="coiled-coil region" evidence="1">
    <location>
        <begin position="10"/>
        <end position="63"/>
    </location>
</feature>
<proteinExistence type="predicted"/>
<comment type="caution">
    <text evidence="2">The sequence shown here is derived from an EMBL/GenBank/DDBJ whole genome shotgun (WGS) entry which is preliminary data.</text>
</comment>
<protein>
    <submittedName>
        <fullName evidence="2">Uncharacterized protein</fullName>
    </submittedName>
</protein>
<organism evidence="2 3">
    <name type="scientific">Anoxybacillus gonensis</name>
    <dbReference type="NCBI Taxonomy" id="198467"/>
    <lineage>
        <taxon>Bacteria</taxon>
        <taxon>Bacillati</taxon>
        <taxon>Bacillota</taxon>
        <taxon>Bacilli</taxon>
        <taxon>Bacillales</taxon>
        <taxon>Anoxybacillaceae</taxon>
        <taxon>Anoxybacillus</taxon>
    </lineage>
</organism>
<evidence type="ECO:0000256" key="1">
    <source>
        <dbReference type="SAM" id="Coils"/>
    </source>
</evidence>
<dbReference type="AlphaFoldDB" id="A0AAW7TIZ6"/>
<reference evidence="2" key="1">
    <citation type="submission" date="2022-05" db="EMBL/GenBank/DDBJ databases">
        <title>Genome-based reclassification of Anoxybacillus salavatliensis Cihan et al. as a later heterotypic synonym of Anoxybacillus gonensis Belduz et al. 2003.</title>
        <authorList>
            <person name="Inan Bektas K."/>
            <person name="Guler H.I."/>
            <person name="Belduz A.O."/>
            <person name="Canakci S."/>
        </authorList>
    </citation>
    <scope>NUCLEOTIDE SEQUENCE</scope>
    <source>
        <strain evidence="2">NCIMB 13933</strain>
    </source>
</reference>